<keyword evidence="6 7" id="KW-0472">Membrane</keyword>
<feature type="domain" description="Bacterial sugar transferase" evidence="8">
    <location>
        <begin position="317"/>
        <end position="504"/>
    </location>
</feature>
<keyword evidence="3 9" id="KW-0808">Transferase</keyword>
<evidence type="ECO:0000313" key="9">
    <source>
        <dbReference type="EMBL" id="SEQ58655.1"/>
    </source>
</evidence>
<feature type="transmembrane region" description="Helical" evidence="7">
    <location>
        <begin position="322"/>
        <end position="343"/>
    </location>
</feature>
<accession>A0A1H9H8J8</accession>
<dbReference type="EMBL" id="FOFA01000004">
    <property type="protein sequence ID" value="SEQ58655.1"/>
    <property type="molecule type" value="Genomic_DNA"/>
</dbReference>
<dbReference type="STRING" id="1036181.SAMN05421756_104153"/>
<evidence type="ECO:0000256" key="3">
    <source>
        <dbReference type="ARBA" id="ARBA00022679"/>
    </source>
</evidence>
<dbReference type="InterPro" id="IPR017475">
    <property type="entry name" value="EPS_sugar_tfrase"/>
</dbReference>
<evidence type="ECO:0000256" key="2">
    <source>
        <dbReference type="ARBA" id="ARBA00006464"/>
    </source>
</evidence>
<dbReference type="PANTHER" id="PTHR30576:SF10">
    <property type="entry name" value="SLL5057 PROTEIN"/>
    <property type="match status" value="1"/>
</dbReference>
<evidence type="ECO:0000256" key="4">
    <source>
        <dbReference type="ARBA" id="ARBA00022692"/>
    </source>
</evidence>
<reference evidence="10" key="1">
    <citation type="submission" date="2016-10" db="EMBL/GenBank/DDBJ databases">
        <authorList>
            <person name="Varghese N."/>
            <person name="Submissions S."/>
        </authorList>
    </citation>
    <scope>NUCLEOTIDE SEQUENCE [LARGE SCALE GENOMIC DNA]</scope>
    <source>
        <strain evidence="10">CGMCC 4.6856</strain>
    </source>
</reference>
<evidence type="ECO:0000313" key="10">
    <source>
        <dbReference type="Proteomes" id="UP000198504"/>
    </source>
</evidence>
<name>A0A1H9H8J8_9ACTN</name>
<dbReference type="GO" id="GO:0016020">
    <property type="term" value="C:membrane"/>
    <property type="evidence" value="ECO:0007669"/>
    <property type="project" value="UniProtKB-SubCell"/>
</dbReference>
<evidence type="ECO:0000259" key="8">
    <source>
        <dbReference type="Pfam" id="PF02397"/>
    </source>
</evidence>
<dbReference type="Pfam" id="PF13727">
    <property type="entry name" value="CoA_binding_3"/>
    <property type="match status" value="1"/>
</dbReference>
<keyword evidence="4 7" id="KW-0812">Transmembrane</keyword>
<keyword evidence="10" id="KW-1185">Reference proteome</keyword>
<gene>
    <name evidence="9" type="ORF">SAMN05421756_104153</name>
</gene>
<feature type="transmembrane region" description="Helical" evidence="7">
    <location>
        <begin position="76"/>
        <end position="98"/>
    </location>
</feature>
<dbReference type="GO" id="GO:0016780">
    <property type="term" value="F:phosphotransferase activity, for other substituted phosphate groups"/>
    <property type="evidence" value="ECO:0007669"/>
    <property type="project" value="TreeGrafter"/>
</dbReference>
<keyword evidence="5 7" id="KW-1133">Transmembrane helix</keyword>
<feature type="transmembrane region" description="Helical" evidence="7">
    <location>
        <begin position="143"/>
        <end position="164"/>
    </location>
</feature>
<dbReference type="Gene3D" id="3.40.50.720">
    <property type="entry name" value="NAD(P)-binding Rossmann-like Domain"/>
    <property type="match status" value="1"/>
</dbReference>
<proteinExistence type="inferred from homology"/>
<evidence type="ECO:0000256" key="1">
    <source>
        <dbReference type="ARBA" id="ARBA00004141"/>
    </source>
</evidence>
<organism evidence="9 10">
    <name type="scientific">Microlunatus flavus</name>
    <dbReference type="NCBI Taxonomy" id="1036181"/>
    <lineage>
        <taxon>Bacteria</taxon>
        <taxon>Bacillati</taxon>
        <taxon>Actinomycetota</taxon>
        <taxon>Actinomycetes</taxon>
        <taxon>Propionibacteriales</taxon>
        <taxon>Propionibacteriaceae</taxon>
        <taxon>Microlunatus</taxon>
    </lineage>
</organism>
<feature type="transmembrane region" description="Helical" evidence="7">
    <location>
        <begin position="119"/>
        <end position="137"/>
    </location>
</feature>
<dbReference type="InterPro" id="IPR003362">
    <property type="entry name" value="Bact_transf"/>
</dbReference>
<comment type="similarity">
    <text evidence="2">Belongs to the bacterial sugar transferase family.</text>
</comment>
<dbReference type="Proteomes" id="UP000198504">
    <property type="component" value="Unassembled WGS sequence"/>
</dbReference>
<protein>
    <submittedName>
        <fullName evidence="9">Undecaprenyl-phosphate galactose phosphotransferase, WbaP/exopolysaccharide biosynthesis polyprenyl glycosylphosphotransferase</fullName>
    </submittedName>
</protein>
<dbReference type="Pfam" id="PF02397">
    <property type="entry name" value="Bac_transf"/>
    <property type="match status" value="1"/>
</dbReference>
<dbReference type="NCBIfam" id="TIGR03025">
    <property type="entry name" value="EPS_sugtrans"/>
    <property type="match status" value="1"/>
</dbReference>
<evidence type="ECO:0000256" key="6">
    <source>
        <dbReference type="ARBA" id="ARBA00023136"/>
    </source>
</evidence>
<evidence type="ECO:0000256" key="7">
    <source>
        <dbReference type="SAM" id="Phobius"/>
    </source>
</evidence>
<sequence>MGTTSGRSAETVTQIDQRPLAPHHILARTGFSTSPPVSRWLEAYRARLAVSDLIVVVVAVVIAQLVRFGVSSDDVLLRASISYSLISAVLVVLWALALSGFHSREGRVVGSGPEEFRRVVRASFALFGTIAILAYLLKLDLARGYLAVALPVGLVLLLVQRQLWRVWLRRQRSEGRYLSDVLVVGSHRAAMAMATVFERDPAAGYRVVGVCEPGRGHTGEVLDIEGHSVPVLGDESTVIDSVEATQADMVAVSNTEFFGNEGMRALAWQLEATGTDLVVAPGVVDVAGPRLQVRPVAGLPLLHVDKPQYEGAGKLGKHALDLFGAGFAVLVLSPVMLVIALLVKLTSPGSVFYRSERIGLNGEPFGMLKFRSMRQDADKVRTDLLQMNEGAGPLFKMRNDPRVTTVGRFLRRFSLDELPQLFNVLSGQMSIVGPRPPLRDEVMTYTDMVHRRLLVKPGITGLWQVSGRSDLSWEESVRLDLYYVENWSLFQDIVIIWKTVRAVLGSSGAY</sequence>
<dbReference type="AlphaFoldDB" id="A0A1H9H8J8"/>
<evidence type="ECO:0000256" key="5">
    <source>
        <dbReference type="ARBA" id="ARBA00022989"/>
    </source>
</evidence>
<dbReference type="PANTHER" id="PTHR30576">
    <property type="entry name" value="COLANIC BIOSYNTHESIS UDP-GLUCOSE LIPID CARRIER TRANSFERASE"/>
    <property type="match status" value="1"/>
</dbReference>
<comment type="subcellular location">
    <subcellularLocation>
        <location evidence="1">Membrane</location>
        <topology evidence="1">Multi-pass membrane protein</topology>
    </subcellularLocation>
</comment>
<feature type="transmembrane region" description="Helical" evidence="7">
    <location>
        <begin position="48"/>
        <end position="70"/>
    </location>
</feature>